<dbReference type="Proteomes" id="UP000660680">
    <property type="component" value="Unassembled WGS sequence"/>
</dbReference>
<evidence type="ECO:0000313" key="2">
    <source>
        <dbReference type="EMBL" id="GGS26521.1"/>
    </source>
</evidence>
<feature type="compositionally biased region" description="Low complexity" evidence="1">
    <location>
        <begin position="269"/>
        <end position="278"/>
    </location>
</feature>
<dbReference type="EMBL" id="BMRB01000001">
    <property type="protein sequence ID" value="GGS26521.1"/>
    <property type="molecule type" value="Genomic_DNA"/>
</dbReference>
<feature type="compositionally biased region" description="Low complexity" evidence="1">
    <location>
        <begin position="402"/>
        <end position="414"/>
    </location>
</feature>
<feature type="compositionally biased region" description="Basic and acidic residues" evidence="1">
    <location>
        <begin position="371"/>
        <end position="387"/>
    </location>
</feature>
<comment type="caution">
    <text evidence="2">The sequence shown here is derived from an EMBL/GenBank/DDBJ whole genome shotgun (WGS) entry which is preliminary data.</text>
</comment>
<name>A0A918GAY9_9PSEU</name>
<dbReference type="InterPro" id="IPR043129">
    <property type="entry name" value="ATPase_NBD"/>
</dbReference>
<dbReference type="AlphaFoldDB" id="A0A918GAY9"/>
<dbReference type="RefSeq" id="WP_189209920.1">
    <property type="nucleotide sequence ID" value="NZ_BMRB01000001.1"/>
</dbReference>
<protein>
    <submittedName>
        <fullName evidence="2">Uncharacterized protein</fullName>
    </submittedName>
</protein>
<reference evidence="2" key="2">
    <citation type="submission" date="2020-09" db="EMBL/GenBank/DDBJ databases">
        <authorList>
            <person name="Sun Q."/>
            <person name="Ohkuma M."/>
        </authorList>
    </citation>
    <scope>NUCLEOTIDE SEQUENCE</scope>
    <source>
        <strain evidence="2">JCM 3276</strain>
    </source>
</reference>
<gene>
    <name evidence="2" type="ORF">GCM10010171_20030</name>
</gene>
<reference evidence="2" key="1">
    <citation type="journal article" date="2014" name="Int. J. Syst. Evol. Microbiol.">
        <title>Complete genome sequence of Corynebacterium casei LMG S-19264T (=DSM 44701T), isolated from a smear-ripened cheese.</title>
        <authorList>
            <consortium name="US DOE Joint Genome Institute (JGI-PGF)"/>
            <person name="Walter F."/>
            <person name="Albersmeier A."/>
            <person name="Kalinowski J."/>
            <person name="Ruckert C."/>
        </authorList>
    </citation>
    <scope>NUCLEOTIDE SEQUENCE</scope>
    <source>
        <strain evidence="2">JCM 3276</strain>
    </source>
</reference>
<feature type="region of interest" description="Disordered" evidence="1">
    <location>
        <begin position="269"/>
        <end position="508"/>
    </location>
</feature>
<sequence>MPYVLGVDVGRTRGAAAVCRRDGAPVVVDADVLPLLAVADGEVVTGAAALALPVGSVAADLLDHVGDDVPVLLDGVAYTAHDLLATLIAAIADRVVDGEGAPPDRVAVTHPPEWGTYRRGLFRDALAAAGYPGALLLPTVVAAAEAEHFRSPLSPGQSLGVALLGGRRVEYALLHRGPTAFDLAGHTVLPDTAGADLDPDDAARPTLTRTIDAFRAYLSADPPARAVIAGGVARSPLVAPLAATLPMPTTVADDPATLPARGAALAARPRLALPGARTSASDPAFPPVRHPDGSNPAFRPVRDGSDPGFRPVSAGGDRSNRSVGSDPAFRPVSAGGDRPDRSVGSDPGFRPVGAGGDRHDRLAGSDPAFRPVREGADPAFQELRDGSDPGFRPVRGAGGAGALSDGGDPAVKAGGARGGRMGVSGPADPLLGAGGARAEAGGPAGRRDLPAVPSRPGGLDTLDTVVSHPGFPPVRLPVDAEPPARPPVEIKPLVAPRRRFGRRDRGAT</sequence>
<dbReference type="SUPFAM" id="SSF53067">
    <property type="entry name" value="Actin-like ATPase domain"/>
    <property type="match status" value="1"/>
</dbReference>
<evidence type="ECO:0000256" key="1">
    <source>
        <dbReference type="SAM" id="MobiDB-lite"/>
    </source>
</evidence>
<keyword evidence="3" id="KW-1185">Reference proteome</keyword>
<accession>A0A918GAY9</accession>
<dbReference type="Gene3D" id="3.30.420.40">
    <property type="match status" value="2"/>
</dbReference>
<proteinExistence type="predicted"/>
<evidence type="ECO:0000313" key="3">
    <source>
        <dbReference type="Proteomes" id="UP000660680"/>
    </source>
</evidence>
<organism evidence="2 3">
    <name type="scientific">Actinokineospora fastidiosa</name>
    <dbReference type="NCBI Taxonomy" id="1816"/>
    <lineage>
        <taxon>Bacteria</taxon>
        <taxon>Bacillati</taxon>
        <taxon>Actinomycetota</taxon>
        <taxon>Actinomycetes</taxon>
        <taxon>Pseudonocardiales</taxon>
        <taxon>Pseudonocardiaceae</taxon>
        <taxon>Actinokineospora</taxon>
    </lineage>
</organism>
<feature type="compositionally biased region" description="Low complexity" evidence="1">
    <location>
        <begin position="425"/>
        <end position="441"/>
    </location>
</feature>